<protein>
    <submittedName>
        <fullName evidence="3">3-ketoacyl-(Acyl-carrier-protein) reductase</fullName>
        <ecNumber evidence="3">1.1.1.100</ecNumber>
        <ecNumber evidence="3">1.1.1.36</ecNumber>
    </submittedName>
</protein>
<comment type="similarity">
    <text evidence="1">Belongs to the short-chain dehydrogenases/reductases (SDR) family.</text>
</comment>
<evidence type="ECO:0000256" key="1">
    <source>
        <dbReference type="ARBA" id="ARBA00006484"/>
    </source>
</evidence>
<dbReference type="PROSITE" id="PS00061">
    <property type="entry name" value="ADH_SHORT"/>
    <property type="match status" value="1"/>
</dbReference>
<dbReference type="PRINTS" id="PR00080">
    <property type="entry name" value="SDRFAMILY"/>
</dbReference>
<dbReference type="Proteomes" id="UP000077037">
    <property type="component" value="Unassembled WGS sequence"/>
</dbReference>
<keyword evidence="2 3" id="KW-0560">Oxidoreductase</keyword>
<organism evidence="3 4">
    <name type="scientific">Bordetella ansorpii</name>
    <dbReference type="NCBI Taxonomy" id="288768"/>
    <lineage>
        <taxon>Bacteria</taxon>
        <taxon>Pseudomonadati</taxon>
        <taxon>Pseudomonadota</taxon>
        <taxon>Betaproteobacteria</taxon>
        <taxon>Burkholderiales</taxon>
        <taxon>Alcaligenaceae</taxon>
        <taxon>Bordetella</taxon>
    </lineage>
</organism>
<proteinExistence type="inferred from homology"/>
<gene>
    <name evidence="3" type="primary">fabG_8</name>
    <name evidence="3" type="ORF">SAMEA1982600_01698</name>
</gene>
<dbReference type="SUPFAM" id="SSF51735">
    <property type="entry name" value="NAD(P)-binding Rossmann-fold domains"/>
    <property type="match status" value="1"/>
</dbReference>
<evidence type="ECO:0000256" key="2">
    <source>
        <dbReference type="ARBA" id="ARBA00023002"/>
    </source>
</evidence>
<dbReference type="EC" id="1.1.1.36" evidence="3"/>
<dbReference type="PANTHER" id="PTHR42879:SF2">
    <property type="entry name" value="3-OXOACYL-[ACYL-CARRIER-PROTEIN] REDUCTASE FABG"/>
    <property type="match status" value="1"/>
</dbReference>
<dbReference type="GO" id="GO:0018454">
    <property type="term" value="F:acetoacetyl-CoA reductase activity"/>
    <property type="evidence" value="ECO:0007669"/>
    <property type="project" value="UniProtKB-EC"/>
</dbReference>
<dbReference type="FunFam" id="3.40.50.720:FF:000173">
    <property type="entry name" value="3-oxoacyl-[acyl-carrier protein] reductase"/>
    <property type="match status" value="1"/>
</dbReference>
<dbReference type="InterPro" id="IPR020904">
    <property type="entry name" value="Sc_DH/Rdtase_CS"/>
</dbReference>
<dbReference type="GO" id="GO:0032787">
    <property type="term" value="P:monocarboxylic acid metabolic process"/>
    <property type="evidence" value="ECO:0007669"/>
    <property type="project" value="UniProtKB-ARBA"/>
</dbReference>
<dbReference type="Pfam" id="PF13561">
    <property type="entry name" value="adh_short_C2"/>
    <property type="match status" value="1"/>
</dbReference>
<dbReference type="InterPro" id="IPR002347">
    <property type="entry name" value="SDR_fam"/>
</dbReference>
<sequence length="246" mass="26335">MALRIAYVTSGMGHTGTAICQALHRAGHRVVAGCGPRSSRKQQWLKEQKALGYAFSASEGDATDWASTEAAFAQVRREVGEIDVLVNNAGAMLDMRFRQMEYADWSAVLRSNLDTLFNTTKQVVDRMADRGWGRIINIGSVAAEKGQIGQINYATAKGAVIGFSRSLAQEVASRGVTVNVVSPGFIADEKVQAFPPAMLDRLVETVPVGRLGTAQDLANLCTWLASDEAAFVTGANYAVNGGVYMG</sequence>
<dbReference type="EC" id="1.1.1.100" evidence="3"/>
<dbReference type="Gene3D" id="3.40.50.720">
    <property type="entry name" value="NAD(P)-binding Rossmann-like Domain"/>
    <property type="match status" value="1"/>
</dbReference>
<dbReference type="InterPro" id="IPR050259">
    <property type="entry name" value="SDR"/>
</dbReference>
<reference evidence="3 4" key="1">
    <citation type="submission" date="2016-03" db="EMBL/GenBank/DDBJ databases">
        <authorList>
            <consortium name="Pathogen Informatics"/>
        </authorList>
    </citation>
    <scope>NUCLEOTIDE SEQUENCE [LARGE SCALE GENOMIC DNA]</scope>
    <source>
        <strain evidence="3 4">NCTC13364</strain>
    </source>
</reference>
<dbReference type="RefSeq" id="WP_066410576.1">
    <property type="nucleotide sequence ID" value="NZ_FKBS01000014.1"/>
</dbReference>
<evidence type="ECO:0000313" key="3">
    <source>
        <dbReference type="EMBL" id="SAI21110.1"/>
    </source>
</evidence>
<dbReference type="AlphaFoldDB" id="A0A157NJ40"/>
<accession>A0A157NJ40</accession>
<dbReference type="PRINTS" id="PR00081">
    <property type="entry name" value="GDHRDH"/>
</dbReference>
<dbReference type="OrthoDB" id="9802564at2"/>
<dbReference type="InterPro" id="IPR036291">
    <property type="entry name" value="NAD(P)-bd_dom_sf"/>
</dbReference>
<dbReference type="EMBL" id="FKBS01000014">
    <property type="protein sequence ID" value="SAI21110.1"/>
    <property type="molecule type" value="Genomic_DNA"/>
</dbReference>
<evidence type="ECO:0000313" key="4">
    <source>
        <dbReference type="Proteomes" id="UP000077037"/>
    </source>
</evidence>
<dbReference type="PANTHER" id="PTHR42879">
    <property type="entry name" value="3-OXOACYL-(ACYL-CARRIER-PROTEIN) REDUCTASE"/>
    <property type="match status" value="1"/>
</dbReference>
<dbReference type="GO" id="GO:0004316">
    <property type="term" value="F:3-oxoacyl-[acyl-carrier-protein] reductase (NADPH) activity"/>
    <property type="evidence" value="ECO:0007669"/>
    <property type="project" value="UniProtKB-EC"/>
</dbReference>
<name>A0A157NJ40_9BORD</name>